<proteinExistence type="inferred from homology"/>
<feature type="transmembrane region" description="Helical" evidence="11">
    <location>
        <begin position="258"/>
        <end position="279"/>
    </location>
</feature>
<evidence type="ECO:0000256" key="13">
    <source>
        <dbReference type="SAM" id="SignalP"/>
    </source>
</evidence>
<dbReference type="PANTHER" id="PTHR11410:SF0">
    <property type="entry name" value="ATP SYNTHASE SUBUNIT A"/>
    <property type="match status" value="1"/>
</dbReference>
<feature type="chain" id="PRO_5045056599" description="ATP synthase subunit a" evidence="13">
    <location>
        <begin position="25"/>
        <end position="360"/>
    </location>
</feature>
<keyword evidence="3 11" id="KW-0813">Transport</keyword>
<feature type="transmembrane region" description="Helical" evidence="11">
    <location>
        <begin position="205"/>
        <end position="226"/>
    </location>
</feature>
<dbReference type="SUPFAM" id="SSF81336">
    <property type="entry name" value="F1F0 ATP synthase subunit A"/>
    <property type="match status" value="1"/>
</dbReference>
<dbReference type="Gene3D" id="1.20.120.220">
    <property type="entry name" value="ATP synthase, F0 complex, subunit A"/>
    <property type="match status" value="1"/>
</dbReference>
<keyword evidence="4 11" id="KW-0138">CF(0)</keyword>
<evidence type="ECO:0000256" key="2">
    <source>
        <dbReference type="ARBA" id="ARBA00006810"/>
    </source>
</evidence>
<dbReference type="EMBL" id="JAVRHV010000005">
    <property type="protein sequence ID" value="MDT0553645.1"/>
    <property type="molecule type" value="Genomic_DNA"/>
</dbReference>
<evidence type="ECO:0000313" key="15">
    <source>
        <dbReference type="Proteomes" id="UP001252186"/>
    </source>
</evidence>
<dbReference type="Proteomes" id="UP001252186">
    <property type="component" value="Unassembled WGS sequence"/>
</dbReference>
<comment type="function">
    <text evidence="11 12">Key component of the proton channel; it plays a direct role in the translocation of protons across the membrane.</text>
</comment>
<comment type="caution">
    <text evidence="14">The sequence shown here is derived from an EMBL/GenBank/DDBJ whole genome shotgun (WGS) entry which is preliminary data.</text>
</comment>
<keyword evidence="13" id="KW-0732">Signal</keyword>
<evidence type="ECO:0000256" key="6">
    <source>
        <dbReference type="ARBA" id="ARBA00022781"/>
    </source>
</evidence>
<feature type="transmembrane region" description="Helical" evidence="11">
    <location>
        <begin position="232"/>
        <end position="251"/>
    </location>
</feature>
<dbReference type="NCBIfam" id="TIGR01131">
    <property type="entry name" value="ATP_synt_6_or_A"/>
    <property type="match status" value="1"/>
</dbReference>
<keyword evidence="15" id="KW-1185">Reference proteome</keyword>
<comment type="similarity">
    <text evidence="2 11 12">Belongs to the ATPase A chain family.</text>
</comment>
<dbReference type="PRINTS" id="PR00123">
    <property type="entry name" value="ATPASEA"/>
</dbReference>
<dbReference type="Pfam" id="PF00119">
    <property type="entry name" value="ATP-synt_A"/>
    <property type="match status" value="1"/>
</dbReference>
<protein>
    <recommendedName>
        <fullName evidence="11 12">ATP synthase subunit a</fullName>
    </recommendedName>
    <alternativeName>
        <fullName evidence="11">ATP synthase F0 sector subunit a</fullName>
    </alternativeName>
    <alternativeName>
        <fullName evidence="11">F-ATPase subunit 6</fullName>
    </alternativeName>
</protein>
<keyword evidence="6 11" id="KW-0375">Hydrogen ion transport</keyword>
<evidence type="ECO:0000256" key="5">
    <source>
        <dbReference type="ARBA" id="ARBA00022692"/>
    </source>
</evidence>
<dbReference type="CDD" id="cd00310">
    <property type="entry name" value="ATP-synt_Fo_a_6"/>
    <property type="match status" value="1"/>
</dbReference>
<dbReference type="InterPro" id="IPR035908">
    <property type="entry name" value="F0_ATP_A_sf"/>
</dbReference>
<evidence type="ECO:0000313" key="14">
    <source>
        <dbReference type="EMBL" id="MDT0553645.1"/>
    </source>
</evidence>
<reference evidence="14 15" key="1">
    <citation type="submission" date="2023-09" db="EMBL/GenBank/DDBJ databases">
        <authorList>
            <person name="Rey-Velasco X."/>
        </authorList>
    </citation>
    <scope>NUCLEOTIDE SEQUENCE [LARGE SCALE GENOMIC DNA]</scope>
    <source>
        <strain evidence="14 15">P050</strain>
    </source>
</reference>
<name>A0ABU2Y8R3_9FLAO</name>
<keyword evidence="10 11" id="KW-0066">ATP synthesis</keyword>
<comment type="subcellular location">
    <subcellularLocation>
        <location evidence="11 12">Cell membrane</location>
        <topology evidence="11 12">Multi-pass membrane protein</topology>
    </subcellularLocation>
    <subcellularLocation>
        <location evidence="1">Membrane</location>
        <topology evidence="1">Multi-pass membrane protein</topology>
    </subcellularLocation>
</comment>
<keyword evidence="9 11" id="KW-0472">Membrane</keyword>
<keyword evidence="7 11" id="KW-1133">Transmembrane helix</keyword>
<organism evidence="14 15">
    <name type="scientific">Urechidicola vernalis</name>
    <dbReference type="NCBI Taxonomy" id="3075600"/>
    <lineage>
        <taxon>Bacteria</taxon>
        <taxon>Pseudomonadati</taxon>
        <taxon>Bacteroidota</taxon>
        <taxon>Flavobacteriia</taxon>
        <taxon>Flavobacteriales</taxon>
        <taxon>Flavobacteriaceae</taxon>
        <taxon>Urechidicola</taxon>
    </lineage>
</organism>
<gene>
    <name evidence="11 14" type="primary">atpB</name>
    <name evidence="14" type="ORF">RM519_10345</name>
</gene>
<evidence type="ECO:0000256" key="8">
    <source>
        <dbReference type="ARBA" id="ARBA00023065"/>
    </source>
</evidence>
<dbReference type="RefSeq" id="WP_311593733.1">
    <property type="nucleotide sequence ID" value="NZ_JAVRHV010000005.1"/>
</dbReference>
<feature type="transmembrane region" description="Helical" evidence="11">
    <location>
        <begin position="324"/>
        <end position="351"/>
    </location>
</feature>
<evidence type="ECO:0000256" key="4">
    <source>
        <dbReference type="ARBA" id="ARBA00022547"/>
    </source>
</evidence>
<keyword evidence="11" id="KW-1003">Cell membrane</keyword>
<keyword evidence="5 11" id="KW-0812">Transmembrane</keyword>
<feature type="transmembrane region" description="Helical" evidence="11">
    <location>
        <begin position="291"/>
        <end position="312"/>
    </location>
</feature>
<dbReference type="InterPro" id="IPR000568">
    <property type="entry name" value="ATP_synth_F0_asu"/>
</dbReference>
<feature type="signal peptide" evidence="13">
    <location>
        <begin position="1"/>
        <end position="24"/>
    </location>
</feature>
<evidence type="ECO:0000256" key="3">
    <source>
        <dbReference type="ARBA" id="ARBA00022448"/>
    </source>
</evidence>
<dbReference type="HAMAP" id="MF_01393">
    <property type="entry name" value="ATP_synth_a_bact"/>
    <property type="match status" value="1"/>
</dbReference>
<evidence type="ECO:0000256" key="11">
    <source>
        <dbReference type="HAMAP-Rule" id="MF_01393"/>
    </source>
</evidence>
<accession>A0ABU2Y8R3</accession>
<evidence type="ECO:0000256" key="1">
    <source>
        <dbReference type="ARBA" id="ARBA00004141"/>
    </source>
</evidence>
<keyword evidence="8 11" id="KW-0406">Ion transport</keyword>
<evidence type="ECO:0000256" key="9">
    <source>
        <dbReference type="ARBA" id="ARBA00023136"/>
    </source>
</evidence>
<dbReference type="InterPro" id="IPR045083">
    <property type="entry name" value="ATP_synth_F0_asu_bact/mt"/>
</dbReference>
<evidence type="ECO:0000256" key="10">
    <source>
        <dbReference type="ARBA" id="ARBA00023310"/>
    </source>
</evidence>
<evidence type="ECO:0000256" key="12">
    <source>
        <dbReference type="RuleBase" id="RU000483"/>
    </source>
</evidence>
<evidence type="ECO:0000256" key="7">
    <source>
        <dbReference type="ARBA" id="ARBA00022989"/>
    </source>
</evidence>
<sequence>MKGNFSVRLLTAIMILFSVSFASAEVKSESENQEGKDLKTEIKEYIDHHLLDSYDFGLYSYTTEEGEHKYIGFPLPVILIDGGLKVFLSSKFHHGETVAEVGGNYYKLYHNKIYKTDAAGTITYDEAHHPTNAKPLDFSITKNVFFILLVSILMFVMFSRMAKKYKSNPLPTGIGRALEPIILYVRDDIAIPNIGKKHYKRYMSYLLTVFFFVWIINLLGLSPLGVNVTNNIAVTFALALITYLITTFTANKNYWGHIFWMPGVPVFMKIVLAPIELLGTIIKPFSLMIRLYANITAGHVVLMSIIGMMFIFKSWIGSPLSFGLAFALSLLELLVAALQAYIFTMLSALYFGSAVEEHDH</sequence>
<dbReference type="PANTHER" id="PTHR11410">
    <property type="entry name" value="ATP SYNTHASE SUBUNIT A"/>
    <property type="match status" value="1"/>
</dbReference>
<feature type="transmembrane region" description="Helical" evidence="11">
    <location>
        <begin position="144"/>
        <end position="162"/>
    </location>
</feature>